<name>A0ABR6MHS8_MICEC</name>
<comment type="caution">
    <text evidence="1">The sequence shown here is derived from an EMBL/GenBank/DDBJ whole genome shotgun (WGS) entry which is preliminary data.</text>
</comment>
<keyword evidence="2" id="KW-1185">Reference proteome</keyword>
<proteinExistence type="predicted"/>
<evidence type="ECO:0000313" key="2">
    <source>
        <dbReference type="Proteomes" id="UP000618986"/>
    </source>
</evidence>
<dbReference type="Proteomes" id="UP000618986">
    <property type="component" value="Unassembled WGS sequence"/>
</dbReference>
<evidence type="ECO:0000313" key="1">
    <source>
        <dbReference type="EMBL" id="MBB5114931.1"/>
    </source>
</evidence>
<sequence>MVRTEHGGPGGGHAAVVAAGLVPVAQLLGDPREVEAEGEHQGVAVAPAALAGGVGLFEYAPGGGRVVGLAVQPGQQVAGGQDVLVVLAVRRPGRDDRVGEQAAGAGQVAGGAHREGLVLSGDQRGGVGHVSNAARNRQLRATHTIVMAADLRKRAALVLMCMIVPGRVQ</sequence>
<dbReference type="EMBL" id="JACHJC010000001">
    <property type="protein sequence ID" value="MBB5114931.1"/>
    <property type="molecule type" value="Genomic_DNA"/>
</dbReference>
<accession>A0ABR6MHS8</accession>
<protein>
    <submittedName>
        <fullName evidence="1">Uncharacterized protein</fullName>
    </submittedName>
</protein>
<reference evidence="1 2" key="1">
    <citation type="submission" date="2020-08" db="EMBL/GenBank/DDBJ databases">
        <title>Sequencing the genomes of 1000 actinobacteria strains.</title>
        <authorList>
            <person name="Klenk H.-P."/>
        </authorList>
    </citation>
    <scope>NUCLEOTIDE SEQUENCE [LARGE SCALE GENOMIC DNA]</scope>
    <source>
        <strain evidence="1 2">DSM 43036</strain>
    </source>
</reference>
<gene>
    <name evidence="1" type="ORF">FHU28_004770</name>
</gene>
<organism evidence="1 2">
    <name type="scientific">Micromonospora echinospora</name>
    <name type="common">Micromonospora purpurea</name>
    <dbReference type="NCBI Taxonomy" id="1877"/>
    <lineage>
        <taxon>Bacteria</taxon>
        <taxon>Bacillati</taxon>
        <taxon>Actinomycetota</taxon>
        <taxon>Actinomycetes</taxon>
        <taxon>Micromonosporales</taxon>
        <taxon>Micromonosporaceae</taxon>
        <taxon>Micromonospora</taxon>
    </lineage>
</organism>